<dbReference type="InterPro" id="IPR048382">
    <property type="entry name" value="BCAS3_WD40"/>
</dbReference>
<feature type="domain" description="BCAS3 WD40" evidence="2">
    <location>
        <begin position="482"/>
        <end position="600"/>
    </location>
</feature>
<sequence>MFDRLSWLANQPCSRPSRVVRNYVPSSVPIPTAVPAPPHVSRPLSDGNFMPSTLLSTSPASPAITKHRGSSGGSAVSTNDWRARNAGRFGMGGLDDVFGSDEEEVVVDPARGALSNASYPGVADGDPVLWSRWDQLLDENKLARRLLFLAYSMGLQIWDCTNLGAVSEILNLSKSDWGPVDFAGVLHPPPPSEVDPFMSQRPLIGVVTESWFLVYSLLTHKVVKSIAVNSGVVHSFSSSDRFIIMCTTNPPSLHVLSSTSFTTLHIIPSASLVPFTHPAPLKPNTNHVSVSHIDTGDLTRHPIFSLSHRLLAFASSPPPLDSPTNPSATQPYGAQSRPPPSSTFGVSQADFGNAAMTVGGTVLSGIKSLRGMAYSAAKARVGPGYPSDQATVRLSSSASGLSNLFFSRSAPTDSDHARRVSFSIHGTGSSYPQVTGSSQLPFEPIVSVAPHGAYSPSKSSTGSHVMILDLEPLLASPSSHPTLISPFMASKRQPIGNIDFTSDGNSLIVSTKDGRVIRVFQVRLVPAVLRGDAGRVAAEPWHVYNLRRGRTSAVVERINISEDERWIAVGTRHRTVHVFAVNPYGGQPDNRSHLEGRVQNISELQPLSTDVTPLVRLRVVKAPLLEQAPAPVSFTFIKSSSLPTNLLPSQAITTSPPSSVHASPVHHAGPLTTHPMRRPPTLKIHAERTERNRRRAV</sequence>
<feature type="compositionally biased region" description="Low complexity" evidence="1">
    <location>
        <begin position="655"/>
        <end position="668"/>
    </location>
</feature>
<dbReference type="Proteomes" id="UP000054166">
    <property type="component" value="Unassembled WGS sequence"/>
</dbReference>
<dbReference type="PANTHER" id="PTHR13268">
    <property type="entry name" value="BREAST CARCINOMA AMPLIFIED SEQUENCE 3"/>
    <property type="match status" value="1"/>
</dbReference>
<evidence type="ECO:0000313" key="4">
    <source>
        <dbReference type="Proteomes" id="UP000054166"/>
    </source>
</evidence>
<dbReference type="GO" id="GO:0005737">
    <property type="term" value="C:cytoplasm"/>
    <property type="evidence" value="ECO:0007669"/>
    <property type="project" value="TreeGrafter"/>
</dbReference>
<reference evidence="3 4" key="1">
    <citation type="submission" date="2014-04" db="EMBL/GenBank/DDBJ databases">
        <authorList>
            <consortium name="DOE Joint Genome Institute"/>
            <person name="Kuo A."/>
            <person name="Tarkka M."/>
            <person name="Buscot F."/>
            <person name="Kohler A."/>
            <person name="Nagy L.G."/>
            <person name="Floudas D."/>
            <person name="Copeland A."/>
            <person name="Barry K.W."/>
            <person name="Cichocki N."/>
            <person name="Veneault-Fourrey C."/>
            <person name="LaButti K."/>
            <person name="Lindquist E.A."/>
            <person name="Lipzen A."/>
            <person name="Lundell T."/>
            <person name="Morin E."/>
            <person name="Murat C."/>
            <person name="Sun H."/>
            <person name="Tunlid A."/>
            <person name="Henrissat B."/>
            <person name="Grigoriev I.V."/>
            <person name="Hibbett D.S."/>
            <person name="Martin F."/>
            <person name="Nordberg H.P."/>
            <person name="Cantor M.N."/>
            <person name="Hua S.X."/>
        </authorList>
    </citation>
    <scope>NUCLEOTIDE SEQUENCE [LARGE SCALE GENOMIC DNA]</scope>
    <source>
        <strain evidence="3 4">F 1598</strain>
    </source>
</reference>
<dbReference type="SUPFAM" id="SSF50969">
    <property type="entry name" value="YVTN repeat-like/Quinoprotein amine dehydrogenase"/>
    <property type="match status" value="1"/>
</dbReference>
<feature type="region of interest" description="Disordered" evidence="1">
    <location>
        <begin position="649"/>
        <end position="697"/>
    </location>
</feature>
<dbReference type="GO" id="GO:0042594">
    <property type="term" value="P:response to starvation"/>
    <property type="evidence" value="ECO:0007669"/>
    <property type="project" value="TreeGrafter"/>
</dbReference>
<dbReference type="PANTHER" id="PTHR13268:SF0">
    <property type="entry name" value="BCAS3 MICROTUBULE ASSOCIATED CELL MIGRATION FACTOR"/>
    <property type="match status" value="1"/>
</dbReference>
<name>A0A0C3F3S9_PILCF</name>
<keyword evidence="4" id="KW-1185">Reference proteome</keyword>
<dbReference type="EMBL" id="KN833009">
    <property type="protein sequence ID" value="KIM79420.1"/>
    <property type="molecule type" value="Genomic_DNA"/>
</dbReference>
<evidence type="ECO:0000259" key="2">
    <source>
        <dbReference type="Pfam" id="PF21034"/>
    </source>
</evidence>
<dbReference type="InterPro" id="IPR045142">
    <property type="entry name" value="BCAS3-like"/>
</dbReference>
<dbReference type="Gene3D" id="2.130.10.10">
    <property type="entry name" value="YVTN repeat-like/Quinoprotein amine dehydrogenase"/>
    <property type="match status" value="1"/>
</dbReference>
<evidence type="ECO:0000256" key="1">
    <source>
        <dbReference type="SAM" id="MobiDB-lite"/>
    </source>
</evidence>
<feature type="compositionally biased region" description="Low complexity" evidence="1">
    <location>
        <begin position="51"/>
        <end position="63"/>
    </location>
</feature>
<dbReference type="GO" id="GO:0006914">
    <property type="term" value="P:autophagy"/>
    <property type="evidence" value="ECO:0007669"/>
    <property type="project" value="InterPro"/>
</dbReference>
<dbReference type="HOGENOM" id="CLU_395406_0_0_1"/>
<proteinExistence type="predicted"/>
<gene>
    <name evidence="3" type="ORF">PILCRDRAFT_823349</name>
</gene>
<organism evidence="3 4">
    <name type="scientific">Piloderma croceum (strain F 1598)</name>
    <dbReference type="NCBI Taxonomy" id="765440"/>
    <lineage>
        <taxon>Eukaryota</taxon>
        <taxon>Fungi</taxon>
        <taxon>Dikarya</taxon>
        <taxon>Basidiomycota</taxon>
        <taxon>Agaricomycotina</taxon>
        <taxon>Agaricomycetes</taxon>
        <taxon>Agaricomycetidae</taxon>
        <taxon>Atheliales</taxon>
        <taxon>Atheliaceae</taxon>
        <taxon>Piloderma</taxon>
    </lineage>
</organism>
<dbReference type="InParanoid" id="A0A0C3F3S9"/>
<reference evidence="4" key="2">
    <citation type="submission" date="2015-01" db="EMBL/GenBank/DDBJ databases">
        <title>Evolutionary Origins and Diversification of the Mycorrhizal Mutualists.</title>
        <authorList>
            <consortium name="DOE Joint Genome Institute"/>
            <consortium name="Mycorrhizal Genomics Consortium"/>
            <person name="Kohler A."/>
            <person name="Kuo A."/>
            <person name="Nagy L.G."/>
            <person name="Floudas D."/>
            <person name="Copeland A."/>
            <person name="Barry K.W."/>
            <person name="Cichocki N."/>
            <person name="Veneault-Fourrey C."/>
            <person name="LaButti K."/>
            <person name="Lindquist E.A."/>
            <person name="Lipzen A."/>
            <person name="Lundell T."/>
            <person name="Morin E."/>
            <person name="Murat C."/>
            <person name="Riley R."/>
            <person name="Ohm R."/>
            <person name="Sun H."/>
            <person name="Tunlid A."/>
            <person name="Henrissat B."/>
            <person name="Grigoriev I.V."/>
            <person name="Hibbett D.S."/>
            <person name="Martin F."/>
        </authorList>
    </citation>
    <scope>NUCLEOTIDE SEQUENCE [LARGE SCALE GENOMIC DNA]</scope>
    <source>
        <strain evidence="4">F 1598</strain>
    </source>
</reference>
<dbReference type="STRING" id="765440.A0A0C3F3S9"/>
<protein>
    <recommendedName>
        <fullName evidence="2">BCAS3 WD40 domain-containing protein</fullName>
    </recommendedName>
</protein>
<dbReference type="AlphaFoldDB" id="A0A0C3F3S9"/>
<dbReference type="InterPro" id="IPR015943">
    <property type="entry name" value="WD40/YVTN_repeat-like_dom_sf"/>
</dbReference>
<feature type="region of interest" description="Disordered" evidence="1">
    <location>
        <begin position="35"/>
        <end position="77"/>
    </location>
</feature>
<accession>A0A0C3F3S9</accession>
<feature type="region of interest" description="Disordered" evidence="1">
    <location>
        <begin position="317"/>
        <end position="347"/>
    </location>
</feature>
<dbReference type="OrthoDB" id="25778at2759"/>
<feature type="compositionally biased region" description="Polar residues" evidence="1">
    <location>
        <begin position="322"/>
        <end position="333"/>
    </location>
</feature>
<dbReference type="Pfam" id="PF21034">
    <property type="entry name" value="BCAS3_WD40"/>
    <property type="match status" value="1"/>
</dbReference>
<dbReference type="InterPro" id="IPR011044">
    <property type="entry name" value="Quino_amine_DH_bsu"/>
</dbReference>
<evidence type="ECO:0000313" key="3">
    <source>
        <dbReference type="EMBL" id="KIM79420.1"/>
    </source>
</evidence>